<feature type="signal peptide" evidence="2">
    <location>
        <begin position="1"/>
        <end position="22"/>
    </location>
</feature>
<feature type="chain" id="PRO_5042062122" evidence="2">
    <location>
        <begin position="23"/>
        <end position="221"/>
    </location>
</feature>
<evidence type="ECO:0000256" key="1">
    <source>
        <dbReference type="SAM" id="MobiDB-lite"/>
    </source>
</evidence>
<organism evidence="3 4">
    <name type="scientific">Ambrosia artemisiifolia</name>
    <name type="common">Common ragweed</name>
    <dbReference type="NCBI Taxonomy" id="4212"/>
    <lineage>
        <taxon>Eukaryota</taxon>
        <taxon>Viridiplantae</taxon>
        <taxon>Streptophyta</taxon>
        <taxon>Embryophyta</taxon>
        <taxon>Tracheophyta</taxon>
        <taxon>Spermatophyta</taxon>
        <taxon>Magnoliopsida</taxon>
        <taxon>eudicotyledons</taxon>
        <taxon>Gunneridae</taxon>
        <taxon>Pentapetalae</taxon>
        <taxon>asterids</taxon>
        <taxon>campanulids</taxon>
        <taxon>Asterales</taxon>
        <taxon>Asteraceae</taxon>
        <taxon>Asteroideae</taxon>
        <taxon>Heliantheae alliance</taxon>
        <taxon>Heliantheae</taxon>
        <taxon>Ambrosia</taxon>
    </lineage>
</organism>
<comment type="caution">
    <text evidence="3">The sequence shown here is derived from an EMBL/GenBank/DDBJ whole genome shotgun (WGS) entry which is preliminary data.</text>
</comment>
<feature type="compositionally biased region" description="Pro residues" evidence="1">
    <location>
        <begin position="88"/>
        <end position="101"/>
    </location>
</feature>
<name>A0AAD5BWH9_AMBAR</name>
<gene>
    <name evidence="3" type="ORF">M8C21_007822</name>
</gene>
<reference evidence="3" key="1">
    <citation type="submission" date="2022-06" db="EMBL/GenBank/DDBJ databases">
        <title>Uncovering the hologenomic basis of an extraordinary plant invasion.</title>
        <authorList>
            <person name="Bieker V.C."/>
            <person name="Martin M.D."/>
            <person name="Gilbert T."/>
            <person name="Hodgins K."/>
            <person name="Battlay P."/>
            <person name="Petersen B."/>
            <person name="Wilson J."/>
        </authorList>
    </citation>
    <scope>NUCLEOTIDE SEQUENCE</scope>
    <source>
        <strain evidence="3">AA19_3_7</strain>
        <tissue evidence="3">Leaf</tissue>
    </source>
</reference>
<feature type="region of interest" description="Disordered" evidence="1">
    <location>
        <begin position="65"/>
        <end position="130"/>
    </location>
</feature>
<evidence type="ECO:0000313" key="3">
    <source>
        <dbReference type="EMBL" id="KAI7730921.1"/>
    </source>
</evidence>
<evidence type="ECO:0000313" key="4">
    <source>
        <dbReference type="Proteomes" id="UP001206925"/>
    </source>
</evidence>
<sequence length="221" mass="23958">MAIMKFALAFLTFFVLVEVYNARHLHDLSGKESWPLSQVAVIQMVIGEEKLPLLQSTPLSSSYEHAPYRRVSVPPPTPKGQATYSRVPMPPQSPPRKPPPQVQLTYIRVNPPGSSPPDDGPSPDIQRSYLEDKPNLNNESYSVAIEEPKVSPKQDSSMGQSKYGRDDPTKPPSPDPSDSQGHGMLGRVNPSVPAATKSEDPTNPSDDGSACNGFSAVAIDI</sequence>
<dbReference type="Proteomes" id="UP001206925">
    <property type="component" value="Unassembled WGS sequence"/>
</dbReference>
<evidence type="ECO:0000256" key="2">
    <source>
        <dbReference type="SAM" id="SignalP"/>
    </source>
</evidence>
<keyword evidence="2" id="KW-0732">Signal</keyword>
<keyword evidence="4" id="KW-1185">Reference proteome</keyword>
<feature type="region of interest" description="Disordered" evidence="1">
    <location>
        <begin position="143"/>
        <end position="221"/>
    </location>
</feature>
<dbReference type="AlphaFoldDB" id="A0AAD5BWH9"/>
<proteinExistence type="predicted"/>
<protein>
    <submittedName>
        <fullName evidence="3">Uncharacterized protein</fullName>
    </submittedName>
</protein>
<accession>A0AAD5BWH9</accession>
<dbReference type="EMBL" id="JAMZMK010010590">
    <property type="protein sequence ID" value="KAI7730921.1"/>
    <property type="molecule type" value="Genomic_DNA"/>
</dbReference>